<protein>
    <submittedName>
        <fullName evidence="2">Bll4268 protein</fullName>
    </submittedName>
</protein>
<dbReference type="InParanoid" id="Q89MC5"/>
<dbReference type="PATRIC" id="fig|224911.44.peg.4007"/>
<dbReference type="AlphaFoldDB" id="Q89MC5"/>
<reference evidence="3" key="1">
    <citation type="journal article" date="2002" name="DNA Res.">
        <title>Complete genomic sequence of nitrogen-fixing symbiotic bacterium Bradyrhizobium japonicum USDA110.</title>
        <authorList>
            <person name="Kaneko T."/>
            <person name="Nakamura Y."/>
            <person name="Sato S."/>
            <person name="Minamisawa K."/>
            <person name="Uchiumi T."/>
            <person name="Sasamoto S."/>
            <person name="Watanabe A."/>
            <person name="Idesawa K."/>
            <person name="Iriguchi M."/>
            <person name="Kawashima K."/>
            <person name="Kohara M."/>
            <person name="Matsumoto M."/>
            <person name="Shimpo S."/>
            <person name="Tsuruoka H."/>
            <person name="Wada T."/>
            <person name="Yamada M."/>
            <person name="Tabata S."/>
        </authorList>
    </citation>
    <scope>NUCLEOTIDE SEQUENCE [LARGE SCALE GENOMIC DNA]</scope>
    <source>
        <strain evidence="3">JCM 10833 / BCRC 13528 / IAM 13628 / NBRC 14792 / USDA 110</strain>
    </source>
</reference>
<dbReference type="HOGENOM" id="CLU_1529726_0_0_5"/>
<keyword evidence="1" id="KW-0175">Coiled coil</keyword>
<dbReference type="STRING" id="224911.AAV28_18405"/>
<keyword evidence="3" id="KW-1185">Reference proteome</keyword>
<dbReference type="eggNOG" id="ENOG5032C9X">
    <property type="taxonomic scope" value="Bacteria"/>
</dbReference>
<sequence>MSTDRRVGQRRIAQAGAAYAKEKHLESKISLEEMMGKIEGEIDANDGIYPYNEGKLTVDELLRRAGKSPAYLQKKTPKIEALKYEVNAWIKRVKGQIASGAPSVRREVNSRVKVANKQIDEIRQNYHEAELQLTRVMAELADATRKIGELEKRNTELLKQLAGKTVVSLKPEQRK</sequence>
<dbReference type="OrthoDB" id="8452393at2"/>
<dbReference type="KEGG" id="bja:bll4268"/>
<dbReference type="EMBL" id="BA000040">
    <property type="protein sequence ID" value="BAC49533.1"/>
    <property type="molecule type" value="Genomic_DNA"/>
</dbReference>
<gene>
    <name evidence="2" type="ordered locus">bll4268</name>
</gene>
<evidence type="ECO:0000313" key="2">
    <source>
        <dbReference type="EMBL" id="BAC49533.1"/>
    </source>
</evidence>
<evidence type="ECO:0000313" key="3">
    <source>
        <dbReference type="Proteomes" id="UP000002526"/>
    </source>
</evidence>
<dbReference type="EnsemblBacteria" id="BAC49533">
    <property type="protein sequence ID" value="BAC49533"/>
    <property type="gene ID" value="BAC49533"/>
</dbReference>
<proteinExistence type="predicted"/>
<name>Q89MC5_BRADU</name>
<accession>Q89MC5</accession>
<dbReference type="GeneID" id="46491265"/>
<feature type="coiled-coil region" evidence="1">
    <location>
        <begin position="105"/>
        <end position="160"/>
    </location>
</feature>
<organism evidence="2 3">
    <name type="scientific">Bradyrhizobium diazoefficiens (strain JCM 10833 / BCRC 13528 / IAM 13628 / NBRC 14792 / USDA 110)</name>
    <dbReference type="NCBI Taxonomy" id="224911"/>
    <lineage>
        <taxon>Bacteria</taxon>
        <taxon>Pseudomonadati</taxon>
        <taxon>Pseudomonadota</taxon>
        <taxon>Alphaproteobacteria</taxon>
        <taxon>Hyphomicrobiales</taxon>
        <taxon>Nitrobacteraceae</taxon>
        <taxon>Bradyrhizobium</taxon>
    </lineage>
</organism>
<dbReference type="Proteomes" id="UP000002526">
    <property type="component" value="Chromosome"/>
</dbReference>
<evidence type="ECO:0000256" key="1">
    <source>
        <dbReference type="SAM" id="Coils"/>
    </source>
</evidence>
<dbReference type="RefSeq" id="WP_011087041.1">
    <property type="nucleotide sequence ID" value="NC_004463.1"/>
</dbReference>